<dbReference type="GO" id="GO:0005506">
    <property type="term" value="F:iron ion binding"/>
    <property type="evidence" value="ECO:0007669"/>
    <property type="project" value="InterPro"/>
</dbReference>
<sequence length="604" mass="69538">MAPLSLPPGPRYVIKQLPNLIIPPLAVYLLSRISREHFGVAIPAWLVVVAYALSWPVALIALVHWNDFANARRARALGAVIPREVDHKYPGSVDLLKAMFVLDKTNYLGETLFRWTERYGPVFNFRVMFEDRIFTSEPEYIKMMLATEFNHYEKGPLLNSQLETLLGVGVFNSDGHMWKFHRSMTRPFFSKDRISHFDLFDRHAEHALNKAAERLREGVPVDWQDVVSRFTMDSATEFLFGKDVQSLSAPIPYPSTHPAAVQQQTAAVQPADRFVRAFQDALEATAIRGRFLQSWPLVEMFGDKVKKYLNAVDEFIDPIVEEAVRKNHKKEVELEGVTSDVEKASRDQVRDDETLLEHLCKFTDDHKVIKDETLNILFAGRDTTSCTLTFAVYALTQHPDVLARLRKEVLDVVGPTARPTYDNVREMKYMRAFINEVLRLYPPVPVNSRCSIEAMRWKNMTPDQPDHYVPPRTRCLYSVLVMQRRKDLWGPDALMFDPDRFLDDRVQKYLVPNPFIFLPFNAGPRICLGQQFAYNETSFMLVRLLQRFSGFRLRQDAHPASVPPPGVEHSPYAVDGHEKVWMRSHLTAYAKNGLWVEMDEVAQE</sequence>
<keyword evidence="11" id="KW-1185">Reference proteome</keyword>
<dbReference type="SUPFAM" id="SSF48264">
    <property type="entry name" value="Cytochrome P450"/>
    <property type="match status" value="1"/>
</dbReference>
<evidence type="ECO:0000256" key="4">
    <source>
        <dbReference type="ARBA" id="ARBA00022723"/>
    </source>
</evidence>
<accession>A0A5C3PR95</accession>
<protein>
    <submittedName>
        <fullName evidence="10">Cytochrome P450</fullName>
    </submittedName>
</protein>
<dbReference type="Pfam" id="PF00067">
    <property type="entry name" value="p450"/>
    <property type="match status" value="1"/>
</dbReference>
<keyword evidence="7 9" id="KW-0503">Monooxygenase</keyword>
<name>A0A5C3PR95_9APHY</name>
<dbReference type="GO" id="GO:0016705">
    <property type="term" value="F:oxidoreductase activity, acting on paired donors, with incorporation or reduction of molecular oxygen"/>
    <property type="evidence" value="ECO:0007669"/>
    <property type="project" value="InterPro"/>
</dbReference>
<evidence type="ECO:0000313" key="11">
    <source>
        <dbReference type="Proteomes" id="UP000308197"/>
    </source>
</evidence>
<evidence type="ECO:0000313" key="10">
    <source>
        <dbReference type="EMBL" id="TFK90358.1"/>
    </source>
</evidence>
<dbReference type="PRINTS" id="PR00463">
    <property type="entry name" value="EP450I"/>
</dbReference>
<dbReference type="PRINTS" id="PR00385">
    <property type="entry name" value="P450"/>
</dbReference>
<comment type="cofactor">
    <cofactor evidence="1 8">
        <name>heme</name>
        <dbReference type="ChEBI" id="CHEBI:30413"/>
    </cofactor>
</comment>
<evidence type="ECO:0000256" key="1">
    <source>
        <dbReference type="ARBA" id="ARBA00001971"/>
    </source>
</evidence>
<keyword evidence="3 8" id="KW-0349">Heme</keyword>
<evidence type="ECO:0000256" key="8">
    <source>
        <dbReference type="PIRSR" id="PIRSR602401-1"/>
    </source>
</evidence>
<dbReference type="PROSITE" id="PS00086">
    <property type="entry name" value="CYTOCHROME_P450"/>
    <property type="match status" value="1"/>
</dbReference>
<evidence type="ECO:0000256" key="9">
    <source>
        <dbReference type="RuleBase" id="RU000461"/>
    </source>
</evidence>
<dbReference type="GO" id="GO:0020037">
    <property type="term" value="F:heme binding"/>
    <property type="evidence" value="ECO:0007669"/>
    <property type="project" value="InterPro"/>
</dbReference>
<dbReference type="InterPro" id="IPR047146">
    <property type="entry name" value="Cyt_P450_E_CYP52_fungi"/>
</dbReference>
<dbReference type="Gene3D" id="1.10.630.10">
    <property type="entry name" value="Cytochrome P450"/>
    <property type="match status" value="1"/>
</dbReference>
<dbReference type="InterPro" id="IPR002401">
    <property type="entry name" value="Cyt_P450_E_grp-I"/>
</dbReference>
<organism evidence="10 11">
    <name type="scientific">Polyporus arcularius HHB13444</name>
    <dbReference type="NCBI Taxonomy" id="1314778"/>
    <lineage>
        <taxon>Eukaryota</taxon>
        <taxon>Fungi</taxon>
        <taxon>Dikarya</taxon>
        <taxon>Basidiomycota</taxon>
        <taxon>Agaricomycotina</taxon>
        <taxon>Agaricomycetes</taxon>
        <taxon>Polyporales</taxon>
        <taxon>Polyporaceae</taxon>
        <taxon>Polyporus</taxon>
    </lineage>
</organism>
<gene>
    <name evidence="10" type="ORF">K466DRAFT_583821</name>
</gene>
<evidence type="ECO:0000256" key="3">
    <source>
        <dbReference type="ARBA" id="ARBA00022617"/>
    </source>
</evidence>
<evidence type="ECO:0000256" key="5">
    <source>
        <dbReference type="ARBA" id="ARBA00023002"/>
    </source>
</evidence>
<dbReference type="PANTHER" id="PTHR24287">
    <property type="entry name" value="P450, PUTATIVE (EUROFUNG)-RELATED"/>
    <property type="match status" value="1"/>
</dbReference>
<keyword evidence="6 8" id="KW-0408">Iron</keyword>
<dbReference type="EMBL" id="ML211048">
    <property type="protein sequence ID" value="TFK90358.1"/>
    <property type="molecule type" value="Genomic_DNA"/>
</dbReference>
<dbReference type="CDD" id="cd11063">
    <property type="entry name" value="CYP52"/>
    <property type="match status" value="1"/>
</dbReference>
<evidence type="ECO:0000256" key="6">
    <source>
        <dbReference type="ARBA" id="ARBA00023004"/>
    </source>
</evidence>
<dbReference type="InterPro" id="IPR036396">
    <property type="entry name" value="Cyt_P450_sf"/>
</dbReference>
<evidence type="ECO:0000256" key="2">
    <source>
        <dbReference type="ARBA" id="ARBA00010617"/>
    </source>
</evidence>
<feature type="binding site" description="axial binding residue" evidence="8">
    <location>
        <position position="527"/>
    </location>
    <ligand>
        <name>heme</name>
        <dbReference type="ChEBI" id="CHEBI:30413"/>
    </ligand>
    <ligandPart>
        <name>Fe</name>
        <dbReference type="ChEBI" id="CHEBI:18248"/>
    </ligandPart>
</feature>
<dbReference type="GO" id="GO:0004497">
    <property type="term" value="F:monooxygenase activity"/>
    <property type="evidence" value="ECO:0007669"/>
    <property type="project" value="UniProtKB-KW"/>
</dbReference>
<proteinExistence type="inferred from homology"/>
<dbReference type="PANTHER" id="PTHR24287:SF1">
    <property type="entry name" value="P450, PUTATIVE (EUROFUNG)-RELATED"/>
    <property type="match status" value="1"/>
</dbReference>
<evidence type="ECO:0000256" key="7">
    <source>
        <dbReference type="ARBA" id="ARBA00023033"/>
    </source>
</evidence>
<dbReference type="STRING" id="1314778.A0A5C3PR95"/>
<dbReference type="InParanoid" id="A0A5C3PR95"/>
<keyword evidence="4 8" id="KW-0479">Metal-binding</keyword>
<dbReference type="AlphaFoldDB" id="A0A5C3PR95"/>
<keyword evidence="5 9" id="KW-0560">Oxidoreductase</keyword>
<dbReference type="Proteomes" id="UP000308197">
    <property type="component" value="Unassembled WGS sequence"/>
</dbReference>
<dbReference type="InterPro" id="IPR017972">
    <property type="entry name" value="Cyt_P450_CS"/>
</dbReference>
<reference evidence="10 11" key="1">
    <citation type="journal article" date="2019" name="Nat. Ecol. Evol.">
        <title>Megaphylogeny resolves global patterns of mushroom evolution.</title>
        <authorList>
            <person name="Varga T."/>
            <person name="Krizsan K."/>
            <person name="Foldi C."/>
            <person name="Dima B."/>
            <person name="Sanchez-Garcia M."/>
            <person name="Sanchez-Ramirez S."/>
            <person name="Szollosi G.J."/>
            <person name="Szarkandi J.G."/>
            <person name="Papp V."/>
            <person name="Albert L."/>
            <person name="Andreopoulos W."/>
            <person name="Angelini C."/>
            <person name="Antonin V."/>
            <person name="Barry K.W."/>
            <person name="Bougher N.L."/>
            <person name="Buchanan P."/>
            <person name="Buyck B."/>
            <person name="Bense V."/>
            <person name="Catcheside P."/>
            <person name="Chovatia M."/>
            <person name="Cooper J."/>
            <person name="Damon W."/>
            <person name="Desjardin D."/>
            <person name="Finy P."/>
            <person name="Geml J."/>
            <person name="Haridas S."/>
            <person name="Hughes K."/>
            <person name="Justo A."/>
            <person name="Karasinski D."/>
            <person name="Kautmanova I."/>
            <person name="Kiss B."/>
            <person name="Kocsube S."/>
            <person name="Kotiranta H."/>
            <person name="LaButti K.M."/>
            <person name="Lechner B.E."/>
            <person name="Liimatainen K."/>
            <person name="Lipzen A."/>
            <person name="Lukacs Z."/>
            <person name="Mihaltcheva S."/>
            <person name="Morgado L.N."/>
            <person name="Niskanen T."/>
            <person name="Noordeloos M.E."/>
            <person name="Ohm R.A."/>
            <person name="Ortiz-Santana B."/>
            <person name="Ovrebo C."/>
            <person name="Racz N."/>
            <person name="Riley R."/>
            <person name="Savchenko A."/>
            <person name="Shiryaev A."/>
            <person name="Soop K."/>
            <person name="Spirin V."/>
            <person name="Szebenyi C."/>
            <person name="Tomsovsky M."/>
            <person name="Tulloss R.E."/>
            <person name="Uehling J."/>
            <person name="Grigoriev I.V."/>
            <person name="Vagvolgyi C."/>
            <person name="Papp T."/>
            <person name="Martin F.M."/>
            <person name="Miettinen O."/>
            <person name="Hibbett D.S."/>
            <person name="Nagy L.G."/>
        </authorList>
    </citation>
    <scope>NUCLEOTIDE SEQUENCE [LARGE SCALE GENOMIC DNA]</scope>
    <source>
        <strain evidence="10 11">HHB13444</strain>
    </source>
</reference>
<dbReference type="InterPro" id="IPR001128">
    <property type="entry name" value="Cyt_P450"/>
</dbReference>
<comment type="similarity">
    <text evidence="2 9">Belongs to the cytochrome P450 family.</text>
</comment>